<dbReference type="PANTHER" id="PTHR30146:SF109">
    <property type="entry name" value="HTH-TYPE TRANSCRIPTIONAL REGULATOR GALS"/>
    <property type="match status" value="1"/>
</dbReference>
<dbReference type="InterPro" id="IPR046335">
    <property type="entry name" value="LacI/GalR-like_sensor"/>
</dbReference>
<dbReference type="Gene3D" id="3.40.50.2300">
    <property type="match status" value="2"/>
</dbReference>
<dbReference type="GO" id="GO:0000976">
    <property type="term" value="F:transcription cis-regulatory region binding"/>
    <property type="evidence" value="ECO:0007669"/>
    <property type="project" value="TreeGrafter"/>
</dbReference>
<keyword evidence="6" id="KW-1185">Reference proteome</keyword>
<keyword evidence="3" id="KW-0804">Transcription</keyword>
<dbReference type="Proteomes" id="UP000198914">
    <property type="component" value="Unassembled WGS sequence"/>
</dbReference>
<evidence type="ECO:0000259" key="4">
    <source>
        <dbReference type="Pfam" id="PF13377"/>
    </source>
</evidence>
<dbReference type="GO" id="GO:0003700">
    <property type="term" value="F:DNA-binding transcription factor activity"/>
    <property type="evidence" value="ECO:0007669"/>
    <property type="project" value="TreeGrafter"/>
</dbReference>
<organism evidence="5 6">
    <name type="scientific">Jannaschia faecimaris</name>
    <dbReference type="NCBI Taxonomy" id="1244108"/>
    <lineage>
        <taxon>Bacteria</taxon>
        <taxon>Pseudomonadati</taxon>
        <taxon>Pseudomonadota</taxon>
        <taxon>Alphaproteobacteria</taxon>
        <taxon>Rhodobacterales</taxon>
        <taxon>Roseobacteraceae</taxon>
        <taxon>Jannaschia</taxon>
    </lineage>
</organism>
<dbReference type="SUPFAM" id="SSF53822">
    <property type="entry name" value="Periplasmic binding protein-like I"/>
    <property type="match status" value="1"/>
</dbReference>
<dbReference type="STRING" id="1244108.SAMN05444004_11751"/>
<dbReference type="AlphaFoldDB" id="A0A1H3THZ6"/>
<proteinExistence type="predicted"/>
<gene>
    <name evidence="5" type="ORF">SAMN05444004_11751</name>
</gene>
<evidence type="ECO:0000313" key="5">
    <source>
        <dbReference type="EMBL" id="SDZ49874.1"/>
    </source>
</evidence>
<sequence>MLKDHRPDVVFFLNDLMAFGGLTVAQELGLRVPEDMGVVGFNALGLNTVLPVPLTTVSTPRHLMGVTGARTLLARLHGVGVARATALPIKVQPGGTTRAQPKRLQAEV</sequence>
<evidence type="ECO:0000313" key="6">
    <source>
        <dbReference type="Proteomes" id="UP000198914"/>
    </source>
</evidence>
<keyword evidence="2" id="KW-0238">DNA-binding</keyword>
<evidence type="ECO:0000256" key="1">
    <source>
        <dbReference type="ARBA" id="ARBA00023015"/>
    </source>
</evidence>
<dbReference type="InterPro" id="IPR028082">
    <property type="entry name" value="Peripla_BP_I"/>
</dbReference>
<dbReference type="Pfam" id="PF13377">
    <property type="entry name" value="Peripla_BP_3"/>
    <property type="match status" value="1"/>
</dbReference>
<keyword evidence="1" id="KW-0805">Transcription regulation</keyword>
<accession>A0A1H3THZ6</accession>
<evidence type="ECO:0000256" key="2">
    <source>
        <dbReference type="ARBA" id="ARBA00023125"/>
    </source>
</evidence>
<reference evidence="6" key="1">
    <citation type="submission" date="2016-10" db="EMBL/GenBank/DDBJ databases">
        <authorList>
            <person name="Varghese N."/>
            <person name="Submissions S."/>
        </authorList>
    </citation>
    <scope>NUCLEOTIDE SEQUENCE [LARGE SCALE GENOMIC DNA]</scope>
    <source>
        <strain evidence="6">DSM 100420</strain>
    </source>
</reference>
<evidence type="ECO:0000256" key="3">
    <source>
        <dbReference type="ARBA" id="ARBA00023163"/>
    </source>
</evidence>
<dbReference type="EMBL" id="FNPX01000017">
    <property type="protein sequence ID" value="SDZ49874.1"/>
    <property type="molecule type" value="Genomic_DNA"/>
</dbReference>
<feature type="domain" description="Transcriptional regulator LacI/GalR-like sensor" evidence="4">
    <location>
        <begin position="3"/>
        <end position="97"/>
    </location>
</feature>
<protein>
    <submittedName>
        <fullName evidence="5">LacI family transcriptional regulator/LacI family transcriptional regulator, purine nucleotide synthesis repressor</fullName>
    </submittedName>
</protein>
<name>A0A1H3THZ6_9RHOB</name>
<dbReference type="PANTHER" id="PTHR30146">
    <property type="entry name" value="LACI-RELATED TRANSCRIPTIONAL REPRESSOR"/>
    <property type="match status" value="1"/>
</dbReference>